<reference evidence="1 2" key="1">
    <citation type="submission" date="2022-01" db="EMBL/GenBank/DDBJ databases">
        <authorList>
            <person name="Won M."/>
            <person name="Kim S.-J."/>
            <person name="Kwon S.-W."/>
        </authorList>
    </citation>
    <scope>NUCLEOTIDE SEQUENCE [LARGE SCALE GENOMIC DNA]</scope>
    <source>
        <strain evidence="1 2">KCTC 23505</strain>
    </source>
</reference>
<name>A0ABS9DWA5_9PROT</name>
<dbReference type="Gene3D" id="2.130.10.10">
    <property type="entry name" value="YVTN repeat-like/Quinoprotein amine dehydrogenase"/>
    <property type="match status" value="2"/>
</dbReference>
<keyword evidence="2" id="KW-1185">Reference proteome</keyword>
<dbReference type="InterPro" id="IPR015943">
    <property type="entry name" value="WD40/YVTN_repeat-like_dom_sf"/>
</dbReference>
<dbReference type="EMBL" id="JAKGBZ010000016">
    <property type="protein sequence ID" value="MCF3947033.1"/>
    <property type="molecule type" value="Genomic_DNA"/>
</dbReference>
<proteinExistence type="predicted"/>
<evidence type="ECO:0000313" key="1">
    <source>
        <dbReference type="EMBL" id="MCF3947033.1"/>
    </source>
</evidence>
<dbReference type="RefSeq" id="WP_235704265.1">
    <property type="nucleotide sequence ID" value="NZ_JAKGBZ010000016.1"/>
</dbReference>
<gene>
    <name evidence="1" type="ORF">L2A60_10110</name>
</gene>
<protein>
    <submittedName>
        <fullName evidence="1">Uncharacterized protein</fullName>
    </submittedName>
</protein>
<dbReference type="SUPFAM" id="SSF75011">
    <property type="entry name" value="3-carboxy-cis,cis-mucoante lactonizing enzyme"/>
    <property type="match status" value="1"/>
</dbReference>
<feature type="non-terminal residue" evidence="1">
    <location>
        <position position="1"/>
    </location>
</feature>
<organism evidence="1 2">
    <name type="scientific">Acidiphilium iwatense</name>
    <dbReference type="NCBI Taxonomy" id="768198"/>
    <lineage>
        <taxon>Bacteria</taxon>
        <taxon>Pseudomonadati</taxon>
        <taxon>Pseudomonadota</taxon>
        <taxon>Alphaproteobacteria</taxon>
        <taxon>Acetobacterales</taxon>
        <taxon>Acidocellaceae</taxon>
        <taxon>Acidiphilium</taxon>
    </lineage>
</organism>
<evidence type="ECO:0000313" key="2">
    <source>
        <dbReference type="Proteomes" id="UP001521209"/>
    </source>
</evidence>
<dbReference type="Proteomes" id="UP001521209">
    <property type="component" value="Unassembled WGS sequence"/>
</dbReference>
<comment type="caution">
    <text evidence="1">The sequence shown here is derived from an EMBL/GenBank/DDBJ whole genome shotgun (WGS) entry which is preliminary data.</text>
</comment>
<accession>A0ABS9DWA5</accession>
<sequence length="265" mass="28971">TNKVVHHWKSIPAPNSHASDAHYVYWTAAQGPGKTNQIVVISKKDWKIVNRVTTVGTSPDGMWLDPATHKLYVAMDDNNWVDVYSTGKDPKFETKFPLVPTKGGGPDVGRLVASKNILYMPDDSWEESLNATTGKIMHKINLHIKVTKLDGTKGQIYDPKTNAVWVGTTSAGMFVLNADTLKVLKHLPAKSGIDQVEWDPKLGLVYAFEGAGKGFNVYDANTMKPVTFVSTGVGLTHTGTVDPVTHNVYAYAGKAGALYVYKPEK</sequence>